<accession>A0A9E6ZT60</accession>
<dbReference type="EMBL" id="CP080467">
    <property type="protein sequence ID" value="UNO48724.1"/>
    <property type="molecule type" value="Genomic_DNA"/>
</dbReference>
<evidence type="ECO:0000259" key="2">
    <source>
        <dbReference type="Pfam" id="PF23451"/>
    </source>
</evidence>
<dbReference type="KEGG" id="aaco:K1I37_19070"/>
<dbReference type="OrthoDB" id="3684942at2"/>
<dbReference type="SUPFAM" id="SSF117916">
    <property type="entry name" value="Fe-S cluster assembly (FSCA) domain-like"/>
    <property type="match status" value="1"/>
</dbReference>
<reference evidence="4" key="1">
    <citation type="journal article" date="2022" name="G3 (Bethesda)">
        <title>Unveiling the complete genome sequence of Alicyclobacillus acidoterrestris DSM 3922T, a taint-producing strain.</title>
        <authorList>
            <person name="Leonardo I.C."/>
            <person name="Barreto Crespo M.T."/>
            <person name="Gaspar F.B."/>
        </authorList>
    </citation>
    <scope>NUCLEOTIDE SEQUENCE [LARGE SCALE GENOMIC DNA]</scope>
    <source>
        <strain evidence="4">DSM 3922</strain>
    </source>
</reference>
<keyword evidence="4" id="KW-1185">Reference proteome</keyword>
<name>T0CJ22_ALIAG</name>
<dbReference type="RefSeq" id="WP_021295030.1">
    <property type="nucleotide sequence ID" value="NZ_AURB01000030.1"/>
</dbReference>
<dbReference type="eggNOG" id="COG2151">
    <property type="taxonomic scope" value="Bacteria"/>
</dbReference>
<dbReference type="InterPro" id="IPR052339">
    <property type="entry name" value="Fe-S_Maturation_MIP18"/>
</dbReference>
<accession>T0CJ22</accession>
<evidence type="ECO:0000313" key="3">
    <source>
        <dbReference type="EMBL" id="UNO48724.1"/>
    </source>
</evidence>
<evidence type="ECO:0000259" key="1">
    <source>
        <dbReference type="Pfam" id="PF01883"/>
    </source>
</evidence>
<dbReference type="PANTHER" id="PTHR42831">
    <property type="entry name" value="FE-S PROTEIN MATURATION AUXILIARY FACTOR YITW"/>
    <property type="match status" value="1"/>
</dbReference>
<proteinExistence type="predicted"/>
<feature type="domain" description="MIP18 family-like" evidence="1">
    <location>
        <begin position="15"/>
        <end position="84"/>
    </location>
</feature>
<dbReference type="NCBIfam" id="TIGR02159">
    <property type="entry name" value="PA_CoA_Oxy4"/>
    <property type="match status" value="1"/>
</dbReference>
<sequence>MEKDTLYSDEALTSALIRALHDVKDPEIPAVSISELGMVYSVKVENGYGKVELLPTFVGCPALEFIRNRVLSSVRGLDGLVGIDVEFVMTKPWSSDRITPEGIRKLREFGIAPPLSNAKHRVVPPCPYCGAADTEIENLFGPTACRAIFYCKNCCQPFEGMKVV</sequence>
<evidence type="ECO:0000313" key="4">
    <source>
        <dbReference type="Proteomes" id="UP000829401"/>
    </source>
</evidence>
<feature type="domain" description="PaaD zinc beta ribbon" evidence="2">
    <location>
        <begin position="119"/>
        <end position="162"/>
    </location>
</feature>
<dbReference type="InterPro" id="IPR034904">
    <property type="entry name" value="FSCA_dom_sf"/>
</dbReference>
<dbReference type="Proteomes" id="UP000829401">
    <property type="component" value="Chromosome"/>
</dbReference>
<dbReference type="Gene3D" id="3.30.300.130">
    <property type="entry name" value="Fe-S cluster assembly (FSCA)"/>
    <property type="match status" value="1"/>
</dbReference>
<dbReference type="AlphaFoldDB" id="T0CJ22"/>
<dbReference type="STRING" id="1356854.N007_19540"/>
<dbReference type="InterPro" id="IPR056572">
    <property type="entry name" value="Zn_ribbon_PaaD"/>
</dbReference>
<dbReference type="InterPro" id="IPR011883">
    <property type="entry name" value="PaaD-like"/>
</dbReference>
<dbReference type="Pfam" id="PF01883">
    <property type="entry name" value="FeS_assembly_P"/>
    <property type="match status" value="1"/>
</dbReference>
<gene>
    <name evidence="3" type="primary">paaJ</name>
    <name evidence="3" type="ORF">K1I37_19070</name>
</gene>
<dbReference type="PANTHER" id="PTHR42831:SF1">
    <property type="entry name" value="FE-S PROTEIN MATURATION AUXILIARY FACTOR YITW"/>
    <property type="match status" value="1"/>
</dbReference>
<dbReference type="Pfam" id="PF23451">
    <property type="entry name" value="Zn_ribbon_PaaD"/>
    <property type="match status" value="1"/>
</dbReference>
<protein>
    <submittedName>
        <fullName evidence="3">Phenylacetate-CoA oxygenase subunit PaaJ</fullName>
    </submittedName>
</protein>
<organism evidence="3 4">
    <name type="scientific">Alicyclobacillus acidoterrestris (strain ATCC 49025 / DSM 3922 / CIP 106132 / NCIMB 13137 / GD3B)</name>
    <dbReference type="NCBI Taxonomy" id="1356854"/>
    <lineage>
        <taxon>Bacteria</taxon>
        <taxon>Bacillati</taxon>
        <taxon>Bacillota</taxon>
        <taxon>Bacilli</taxon>
        <taxon>Bacillales</taxon>
        <taxon>Alicyclobacillaceae</taxon>
        <taxon>Alicyclobacillus</taxon>
    </lineage>
</organism>
<dbReference type="InterPro" id="IPR002744">
    <property type="entry name" value="MIP18-like"/>
</dbReference>